<accession>A0AA87Z5J5</accession>
<evidence type="ECO:0000313" key="2">
    <source>
        <dbReference type="Proteomes" id="UP001187192"/>
    </source>
</evidence>
<dbReference type="AlphaFoldDB" id="A0AA87Z5J5"/>
<organism evidence="1 2">
    <name type="scientific">Ficus carica</name>
    <name type="common">Common fig</name>
    <dbReference type="NCBI Taxonomy" id="3494"/>
    <lineage>
        <taxon>Eukaryota</taxon>
        <taxon>Viridiplantae</taxon>
        <taxon>Streptophyta</taxon>
        <taxon>Embryophyta</taxon>
        <taxon>Tracheophyta</taxon>
        <taxon>Spermatophyta</taxon>
        <taxon>Magnoliopsida</taxon>
        <taxon>eudicotyledons</taxon>
        <taxon>Gunneridae</taxon>
        <taxon>Pentapetalae</taxon>
        <taxon>rosids</taxon>
        <taxon>fabids</taxon>
        <taxon>Rosales</taxon>
        <taxon>Moraceae</taxon>
        <taxon>Ficeae</taxon>
        <taxon>Ficus</taxon>
    </lineage>
</organism>
<gene>
    <name evidence="1" type="ORF">TIFTF001_041366</name>
</gene>
<dbReference type="PANTHER" id="PTHR33240">
    <property type="entry name" value="OS08G0508500 PROTEIN"/>
    <property type="match status" value="1"/>
</dbReference>
<comment type="caution">
    <text evidence="1">The sequence shown here is derived from an EMBL/GenBank/DDBJ whole genome shotgun (WGS) entry which is preliminary data.</text>
</comment>
<dbReference type="Proteomes" id="UP001187192">
    <property type="component" value="Unassembled WGS sequence"/>
</dbReference>
<dbReference type="EMBL" id="BTGU01001814">
    <property type="protein sequence ID" value="GMN29812.1"/>
    <property type="molecule type" value="Genomic_DNA"/>
</dbReference>
<dbReference type="PANTHER" id="PTHR33240:SF8">
    <property type="entry name" value="OS03G0439900 PROTEIN"/>
    <property type="match status" value="1"/>
</dbReference>
<proteinExistence type="predicted"/>
<name>A0AA87Z5J5_FICCA</name>
<protein>
    <submittedName>
        <fullName evidence="1">Uncharacterized protein</fullName>
    </submittedName>
</protein>
<evidence type="ECO:0000313" key="1">
    <source>
        <dbReference type="EMBL" id="GMN29812.1"/>
    </source>
</evidence>
<sequence length="110" mass="12332">MELSKSGIEKSTTVLTGFNEESTTDIGKIKLHVFAAGENKMTSFLVLDCPSAYNIILGRQWIHAIKAVSSTYHQRIKFPTKRGIREIKGSQEVAQTCYLHSMKLKKSESL</sequence>
<reference evidence="1" key="1">
    <citation type="submission" date="2023-07" db="EMBL/GenBank/DDBJ databases">
        <title>draft genome sequence of fig (Ficus carica).</title>
        <authorList>
            <person name="Takahashi T."/>
            <person name="Nishimura K."/>
        </authorList>
    </citation>
    <scope>NUCLEOTIDE SEQUENCE</scope>
</reference>
<keyword evidence="2" id="KW-1185">Reference proteome</keyword>